<dbReference type="RefSeq" id="XP_025369438.1">
    <property type="nucleotide sequence ID" value="XM_025513997.1"/>
</dbReference>
<keyword evidence="2" id="KW-1133">Transmembrane helix</keyword>
<feature type="transmembrane region" description="Helical" evidence="2">
    <location>
        <begin position="993"/>
        <end position="1013"/>
    </location>
</feature>
<dbReference type="OrthoDB" id="3361340at2759"/>
<accession>A0A316VZE3</accession>
<evidence type="ECO:0000313" key="3">
    <source>
        <dbReference type="EMBL" id="PWN42278.1"/>
    </source>
</evidence>
<feature type="compositionally biased region" description="Polar residues" evidence="1">
    <location>
        <begin position="50"/>
        <end position="59"/>
    </location>
</feature>
<organism evidence="3 4">
    <name type="scientific">Ceraceosorus guamensis</name>
    <dbReference type="NCBI Taxonomy" id="1522189"/>
    <lineage>
        <taxon>Eukaryota</taxon>
        <taxon>Fungi</taxon>
        <taxon>Dikarya</taxon>
        <taxon>Basidiomycota</taxon>
        <taxon>Ustilaginomycotina</taxon>
        <taxon>Exobasidiomycetes</taxon>
        <taxon>Ceraceosorales</taxon>
        <taxon>Ceraceosoraceae</taxon>
        <taxon>Ceraceosorus</taxon>
    </lineage>
</organism>
<feature type="region of interest" description="Disordered" evidence="1">
    <location>
        <begin position="1086"/>
        <end position="1118"/>
    </location>
</feature>
<keyword evidence="2" id="KW-0472">Membrane</keyword>
<proteinExistence type="predicted"/>
<dbReference type="AlphaFoldDB" id="A0A316VZE3"/>
<feature type="compositionally biased region" description="Low complexity" evidence="1">
    <location>
        <begin position="471"/>
        <end position="481"/>
    </location>
</feature>
<reference evidence="3 4" key="1">
    <citation type="journal article" date="2018" name="Mol. Biol. Evol.">
        <title>Broad Genomic Sampling Reveals a Smut Pathogenic Ancestry of the Fungal Clade Ustilaginomycotina.</title>
        <authorList>
            <person name="Kijpornyongpan T."/>
            <person name="Mondo S.J."/>
            <person name="Barry K."/>
            <person name="Sandor L."/>
            <person name="Lee J."/>
            <person name="Lipzen A."/>
            <person name="Pangilinan J."/>
            <person name="LaButti K."/>
            <person name="Hainaut M."/>
            <person name="Henrissat B."/>
            <person name="Grigoriev I.V."/>
            <person name="Spatafora J.W."/>
            <person name="Aime M.C."/>
        </authorList>
    </citation>
    <scope>NUCLEOTIDE SEQUENCE [LARGE SCALE GENOMIC DNA]</scope>
    <source>
        <strain evidence="3 4">MCA 4658</strain>
    </source>
</reference>
<dbReference type="GeneID" id="37035867"/>
<evidence type="ECO:0000256" key="1">
    <source>
        <dbReference type="SAM" id="MobiDB-lite"/>
    </source>
</evidence>
<keyword evidence="2" id="KW-0812">Transmembrane</keyword>
<dbReference type="STRING" id="1522189.A0A316VZE3"/>
<evidence type="ECO:0000256" key="2">
    <source>
        <dbReference type="SAM" id="Phobius"/>
    </source>
</evidence>
<protein>
    <submittedName>
        <fullName evidence="3">Uncharacterized protein</fullName>
    </submittedName>
</protein>
<dbReference type="Proteomes" id="UP000245783">
    <property type="component" value="Unassembled WGS sequence"/>
</dbReference>
<feature type="transmembrane region" description="Helical" evidence="2">
    <location>
        <begin position="1127"/>
        <end position="1145"/>
    </location>
</feature>
<dbReference type="InParanoid" id="A0A316VZE3"/>
<evidence type="ECO:0000313" key="4">
    <source>
        <dbReference type="Proteomes" id="UP000245783"/>
    </source>
</evidence>
<feature type="compositionally biased region" description="Low complexity" evidence="1">
    <location>
        <begin position="23"/>
        <end position="37"/>
    </location>
</feature>
<sequence length="1147" mass="122232">MVRPPPSAYRKVASPTESDTPRRSSFGSMSRTMSSESVANTTESTERGQHSLTDANNVESRTRLAKVCRKLALHGKAEKEGARYTLYMHIEMPELAKPRSYPLFPDKDVTLLQFSIDKLTSSGAAPMLSSTAATAASRLNMKLGAGGVDDEGPDAQSQSLKVTTANYHICLNAAATPRAPTGNETATRETVKQGYLVTLHLRVPFTAQPPQSPFVVRLPIPRCLNNKLRFDLNPEIFGSDGMIADVQPGTMRPSKSRPTSAGVGGHGEDGTAVIEGPFPSTADVIIRWEGQTKAPLLSPTALQAGMAATATSEELRCLGTERMTSILRVSAVAKPPGNLQQGEAAIAIAFQAELVDPHFVGLDSQAAIELRPDVFGQAARWHEVDVFGSAGLLRWARIGSESSPDGEMAKSSSRSSLHSIESSDGSLKAAMSSNPFGASEGNDESMLMDMQIPSGITQSDMDFSIDEQPRSGRASSSAGRRLSIGVRQHRQEMQASAAADSDAGKETGLVLVFDVNSIRERDTSASTPLSISVHGILIVSTFASPDLWKDNEVALEPASPRALSIPVFRTKCAETHSSSVTLANVEDAPNLTLLRCPAKGVKSSSSSLLADSLVTDLFSMEVGSTSPQILPALGCGWDVEHGTLAIGTKTFPDHVVNETQVRSGENISLDASKQGPLEPASMRGAEVHAPLADLSTDSAVSTGTILSMTRKSSQSRFQQSTDVDAIGAIVEEAKVEFWPAYSPGKEPQASANESAMTAVPDPEWCRMVVRLNVTWPTSLPTDDDENADLATAGSLTPALLCHLPPEAHILHASIAGLPLRVEATTAAGGRSALTELRLSSYSHARPDEIESSSPLRASIVYETPAAQELVLPTIAATTVQLTAVVALPAGTPYRCSSSDLYQVSNPSSSPTFHAFMLGAMSSRRITLTKDKPVIPAGNDVPKTVAQLQEGFLKASPEPFLWSPAKGAASFAPAAEVKPGSLPAHSTGSRKSGFWTFFTLGFMTAILCVVLAGFGHMETRHDTLLDLINEVLLHVDTSAPLEANLPVWQSGLRDDSRPTHRNDHFLKQYDATGAPSEATFADKQFSLRDDTKSSPRTEAGSPLYSANSDPFEETRGSQSRTIECKGRVSSLIWSIASSFGSLWSFIFG</sequence>
<feature type="region of interest" description="Disordered" evidence="1">
    <location>
        <begin position="400"/>
        <end position="443"/>
    </location>
</feature>
<feature type="region of interest" description="Disordered" evidence="1">
    <location>
        <begin position="460"/>
        <end position="481"/>
    </location>
</feature>
<keyword evidence="4" id="KW-1185">Reference proteome</keyword>
<name>A0A316VZE3_9BASI</name>
<feature type="compositionally biased region" description="Low complexity" evidence="1">
    <location>
        <begin position="411"/>
        <end position="423"/>
    </location>
</feature>
<dbReference type="EMBL" id="KZ819381">
    <property type="protein sequence ID" value="PWN42278.1"/>
    <property type="molecule type" value="Genomic_DNA"/>
</dbReference>
<feature type="region of interest" description="Disordered" evidence="1">
    <location>
        <begin position="1"/>
        <end position="60"/>
    </location>
</feature>
<gene>
    <name evidence="3" type="ORF">IE81DRAFT_323600</name>
</gene>
<feature type="region of interest" description="Disordered" evidence="1">
    <location>
        <begin position="249"/>
        <end position="274"/>
    </location>
</feature>